<reference evidence="2" key="1">
    <citation type="submission" date="2017-09" db="EMBL/GenBank/DDBJ databases">
        <title>Depth-based differentiation of microbial function through sediment-hosted aquifers and enrichment of novel symbionts in the deep terrestrial subsurface.</title>
        <authorList>
            <person name="Probst A.J."/>
            <person name="Ladd B."/>
            <person name="Jarett J.K."/>
            <person name="Geller-Mcgrath D.E."/>
            <person name="Sieber C.M.K."/>
            <person name="Emerson J.B."/>
            <person name="Anantharaman K."/>
            <person name="Thomas B.C."/>
            <person name="Malmstrom R."/>
            <person name="Stieglmeier M."/>
            <person name="Klingl A."/>
            <person name="Woyke T."/>
            <person name="Ryan C.M."/>
            <person name="Banfield J.F."/>
        </authorList>
    </citation>
    <scope>NUCLEOTIDE SEQUENCE [LARGE SCALE GENOMIC DNA]</scope>
</reference>
<organism evidence="1 2">
    <name type="scientific">Candidatus Collierbacteria bacterium CG09_land_8_20_14_0_10_46_12</name>
    <dbReference type="NCBI Taxonomy" id="1974533"/>
    <lineage>
        <taxon>Bacteria</taxon>
        <taxon>Candidatus Collieribacteriota</taxon>
    </lineage>
</organism>
<sequence>MNFEIIIVKAGELSSDQQAGLTKLNEECFGDVPAKEITDNFIAEPFTYLFAYTVACLNVSPSLFKRKI</sequence>
<name>A0A2H0WYJ8_9BACT</name>
<dbReference type="Proteomes" id="UP000229574">
    <property type="component" value="Unassembled WGS sequence"/>
</dbReference>
<dbReference type="AlphaFoldDB" id="A0A2H0WYJ8"/>
<comment type="caution">
    <text evidence="1">The sequence shown here is derived from an EMBL/GenBank/DDBJ whole genome shotgun (WGS) entry which is preliminary data.</text>
</comment>
<evidence type="ECO:0000313" key="1">
    <source>
        <dbReference type="EMBL" id="PIS17722.1"/>
    </source>
</evidence>
<proteinExistence type="predicted"/>
<accession>A0A2H0WYJ8</accession>
<evidence type="ECO:0000313" key="2">
    <source>
        <dbReference type="Proteomes" id="UP000229574"/>
    </source>
</evidence>
<dbReference type="EMBL" id="PEYY01000119">
    <property type="protein sequence ID" value="PIS17722.1"/>
    <property type="molecule type" value="Genomic_DNA"/>
</dbReference>
<gene>
    <name evidence="1" type="ORF">COT54_03115</name>
</gene>
<protein>
    <submittedName>
        <fullName evidence="1">Uncharacterized protein</fullName>
    </submittedName>
</protein>